<comment type="pathway">
    <text evidence="9">Amino-sugar metabolism; N-acetylneuraminate degradation; D-fructose 6-phosphate from N-acetylneuraminate: step 4/5.</text>
</comment>
<dbReference type="InterPro" id="IPR032466">
    <property type="entry name" value="Metal_Hydrolase"/>
</dbReference>
<sequence length="448" mass="46084">MARRCVRRRRGRCGVRPGGRGRAADRCARTAFAAAGNPSAATARAAPGDRPRRRSGPAARAEEGDRDAVTLISAGTAVLDGRICRPGWIEVVDNRIHACGAGTPSRAADIELPDGVVVPGFVDMHVHGGGGASYSAGTVADIRATARFHLRHGTTTTMASLVTAAPDELLGAVARLADEVDAGTAAGIHLEGPWLNPARRGAHAQRQLRDPDLAEIDALLRAGRGAIRMVTIAPELPGALAAIERLVAANVVVAVGHTDATYEQTKAAIDAGASVGTHLFNAMRPLGHREPGPTLALLENPGVTVELIADGVHLHPSLPAHLVRSIGAERIALVTDAMAAAGAADGEYRLGPVEVTVACGVAHVTGTSTIAGSTATMHQLFRTAARTAGPDPDAALVAAVRMTAATPAAALGLTEVGQLRPGLRADLVLLNRELDLVGVMRRGILEAV</sequence>
<accession>A0A6G9YHD3</accession>
<comment type="cofactor">
    <cofactor evidence="1">
        <name>a divalent metal cation</name>
        <dbReference type="ChEBI" id="CHEBI:60240"/>
    </cofactor>
</comment>
<keyword evidence="6 12" id="KW-0378">Hydrolase</keyword>
<comment type="similarity">
    <text evidence="2">Belongs to the metallo-dependent hydrolases superfamily. NagA family.</text>
</comment>
<name>A0A6G9YHD3_9NOCA</name>
<dbReference type="FunFam" id="3.20.20.140:FF:000004">
    <property type="entry name" value="N-acetylglucosamine-6-phosphate deacetylase"/>
    <property type="match status" value="1"/>
</dbReference>
<feature type="region of interest" description="Disordered" evidence="10">
    <location>
        <begin position="38"/>
        <end position="66"/>
    </location>
</feature>
<feature type="compositionally biased region" description="Low complexity" evidence="10">
    <location>
        <begin position="38"/>
        <end position="48"/>
    </location>
</feature>
<evidence type="ECO:0000256" key="2">
    <source>
        <dbReference type="ARBA" id="ARBA00010716"/>
    </source>
</evidence>
<dbReference type="SUPFAM" id="SSF51338">
    <property type="entry name" value="Composite domain of metallo-dependent hydrolases"/>
    <property type="match status" value="1"/>
</dbReference>
<evidence type="ECO:0000313" key="12">
    <source>
        <dbReference type="EMBL" id="QIS12560.1"/>
    </source>
</evidence>
<evidence type="ECO:0000256" key="5">
    <source>
        <dbReference type="ARBA" id="ARBA00022723"/>
    </source>
</evidence>
<dbReference type="GO" id="GO:0006046">
    <property type="term" value="P:N-acetylglucosamine catabolic process"/>
    <property type="evidence" value="ECO:0007669"/>
    <property type="project" value="TreeGrafter"/>
</dbReference>
<dbReference type="GO" id="GO:0046872">
    <property type="term" value="F:metal ion binding"/>
    <property type="evidence" value="ECO:0007669"/>
    <property type="project" value="UniProtKB-KW"/>
</dbReference>
<dbReference type="InterPro" id="IPR003764">
    <property type="entry name" value="GlcNAc_6-P_deAcase"/>
</dbReference>
<gene>
    <name evidence="12" type="primary">nagA</name>
    <name evidence="12" type="ORF">F5544_23510</name>
</gene>
<evidence type="ECO:0000256" key="6">
    <source>
        <dbReference type="ARBA" id="ARBA00022801"/>
    </source>
</evidence>
<dbReference type="GO" id="GO:0008448">
    <property type="term" value="F:N-acetylglucosamine-6-phosphate deacetylase activity"/>
    <property type="evidence" value="ECO:0007669"/>
    <property type="project" value="UniProtKB-EC"/>
</dbReference>
<comment type="catalytic activity">
    <reaction evidence="8">
        <text>N-acetyl-D-glucosamine 6-phosphate + H2O = D-glucosamine 6-phosphate + acetate</text>
        <dbReference type="Rhea" id="RHEA:22936"/>
        <dbReference type="ChEBI" id="CHEBI:15377"/>
        <dbReference type="ChEBI" id="CHEBI:30089"/>
        <dbReference type="ChEBI" id="CHEBI:57513"/>
        <dbReference type="ChEBI" id="CHEBI:58725"/>
        <dbReference type="EC" id="3.5.1.25"/>
    </reaction>
</comment>
<dbReference type="Pfam" id="PF01979">
    <property type="entry name" value="Amidohydro_1"/>
    <property type="match status" value="1"/>
</dbReference>
<dbReference type="PANTHER" id="PTHR11113:SF14">
    <property type="entry name" value="N-ACETYLGLUCOSAMINE-6-PHOSPHATE DEACETYLASE"/>
    <property type="match status" value="1"/>
</dbReference>
<keyword evidence="5" id="KW-0479">Metal-binding</keyword>
<dbReference type="Gene3D" id="3.20.20.140">
    <property type="entry name" value="Metal-dependent hydrolases"/>
    <property type="match status" value="1"/>
</dbReference>
<evidence type="ECO:0000256" key="4">
    <source>
        <dbReference type="ARBA" id="ARBA00018029"/>
    </source>
</evidence>
<evidence type="ECO:0000256" key="3">
    <source>
        <dbReference type="ARBA" id="ARBA00011899"/>
    </source>
</evidence>
<dbReference type="PANTHER" id="PTHR11113">
    <property type="entry name" value="N-ACETYLGLUCOSAMINE-6-PHOSPHATE DEACETYLASE"/>
    <property type="match status" value="1"/>
</dbReference>
<protein>
    <recommendedName>
        <fullName evidence="4">N-acetylglucosamine-6-phosphate deacetylase</fullName>
        <ecNumber evidence="3">3.5.1.25</ecNumber>
    </recommendedName>
</protein>
<evidence type="ECO:0000256" key="7">
    <source>
        <dbReference type="ARBA" id="ARBA00023277"/>
    </source>
</evidence>
<dbReference type="InterPro" id="IPR011059">
    <property type="entry name" value="Metal-dep_hydrolase_composite"/>
</dbReference>
<keyword evidence="13" id="KW-1185">Reference proteome</keyword>
<evidence type="ECO:0000313" key="13">
    <source>
        <dbReference type="Proteomes" id="UP000503540"/>
    </source>
</evidence>
<evidence type="ECO:0000259" key="11">
    <source>
        <dbReference type="Pfam" id="PF01979"/>
    </source>
</evidence>
<dbReference type="KEGG" id="nah:F5544_23510"/>
<dbReference type="NCBIfam" id="TIGR00221">
    <property type="entry name" value="nagA"/>
    <property type="match status" value="1"/>
</dbReference>
<dbReference type="AlphaFoldDB" id="A0A6G9YHD3"/>
<evidence type="ECO:0000256" key="10">
    <source>
        <dbReference type="SAM" id="MobiDB-lite"/>
    </source>
</evidence>
<organism evidence="12 13">
    <name type="scientific">Nocardia arthritidis</name>
    <dbReference type="NCBI Taxonomy" id="228602"/>
    <lineage>
        <taxon>Bacteria</taxon>
        <taxon>Bacillati</taxon>
        <taxon>Actinomycetota</taxon>
        <taxon>Actinomycetes</taxon>
        <taxon>Mycobacteriales</taxon>
        <taxon>Nocardiaceae</taxon>
        <taxon>Nocardia</taxon>
    </lineage>
</organism>
<dbReference type="Gene3D" id="2.30.40.10">
    <property type="entry name" value="Urease, subunit C, domain 1"/>
    <property type="match status" value="1"/>
</dbReference>
<keyword evidence="7" id="KW-0119">Carbohydrate metabolism</keyword>
<reference evidence="12 13" key="1">
    <citation type="journal article" date="2019" name="ACS Chem. Biol.">
        <title>Identification and Mobilization of a Cryptic Antibiotic Biosynthesis Gene Locus from a Human-Pathogenic Nocardia Isolate.</title>
        <authorList>
            <person name="Herisse M."/>
            <person name="Ishida K."/>
            <person name="Porter J.L."/>
            <person name="Howden B."/>
            <person name="Hertweck C."/>
            <person name="Stinear T.P."/>
            <person name="Pidot S.J."/>
        </authorList>
    </citation>
    <scope>NUCLEOTIDE SEQUENCE [LARGE SCALE GENOMIC DNA]</scope>
    <source>
        <strain evidence="12 13">AUSMDU00012717</strain>
    </source>
</reference>
<evidence type="ECO:0000256" key="1">
    <source>
        <dbReference type="ARBA" id="ARBA00001968"/>
    </source>
</evidence>
<dbReference type="InterPro" id="IPR006680">
    <property type="entry name" value="Amidohydro-rel"/>
</dbReference>
<dbReference type="EC" id="3.5.1.25" evidence="3"/>
<evidence type="ECO:0000256" key="8">
    <source>
        <dbReference type="ARBA" id="ARBA00047647"/>
    </source>
</evidence>
<dbReference type="Proteomes" id="UP000503540">
    <property type="component" value="Chromosome"/>
</dbReference>
<dbReference type="SUPFAM" id="SSF51556">
    <property type="entry name" value="Metallo-dependent hydrolases"/>
    <property type="match status" value="1"/>
</dbReference>
<dbReference type="EMBL" id="CP046172">
    <property type="protein sequence ID" value="QIS12560.1"/>
    <property type="molecule type" value="Genomic_DNA"/>
</dbReference>
<proteinExistence type="inferred from homology"/>
<feature type="domain" description="Amidohydrolase-related" evidence="11">
    <location>
        <begin position="116"/>
        <end position="443"/>
    </location>
</feature>
<evidence type="ECO:0000256" key="9">
    <source>
        <dbReference type="ARBA" id="ARBA00060590"/>
    </source>
</evidence>